<dbReference type="EMBL" id="QGGT01000001">
    <property type="protein sequence ID" value="PWK37673.1"/>
    <property type="molecule type" value="Genomic_DNA"/>
</dbReference>
<proteinExistence type="predicted"/>
<keyword evidence="1" id="KW-0175">Coiled coil</keyword>
<keyword evidence="3" id="KW-0472">Membrane</keyword>
<sequence>MSNRKKIPGQNLHQAVLSEIDRLLSRFTSDKKDDRLNEAVRQVTNIIGPAQAELVQSIETLEKHARRNPFTIAFYGETNAGKSIIIDTLRILLGEPTRQQARRQFKAIAAKYGIDEATLSDLEQSIDEQRASLEAMRAQTEERAAQRSSRKHTREQKLLQLREDVDARLRTATVWKKLLHLVRKSPDELELDNAEQHHAQLLVSNADEHREDQASLERAADSLRATEEHLAAAQEELPRLDPYADGDIIGQGLSDFTLECHSYLFEANGQRFELLDVPGIEGKEARVLESILGAVRTAHAVFYITNKAAVPQTGDRKGQGTLEKISAHLGDHTEVWAIYNKRINSTIPLDSDALLNDDDRDGLSSLDHAMKEHLGPQYQGHISLSAQPAFLAVADYLVPGSDRARKRAKFLKKWDAQTVLSKSRFQAFIKQLTGSMLEDCEARIRAANARKVQHAVEAIIGKLAQLQKETIGPLAEEFRNDWKHVDKQLDLAVEGLDQAVKSVALQAAERFKQQVRVQVYQRIEGDIGNDALKTALKTIVGTEQAALETQLSKQMKEKVDAFRTEVAETIERFSQRMVSLLDIYQSKGAGAQFDLNWTFDFRSKSGVDYTKLLVAGAALVVGIMAGGPVAIGLAVATFLVSAGMAVRSLFDSKYKKAQQRLAADKNIERVIDSLRRAMEGNRSTLMDSVEVQIESIKTQLRQSVDAAIEVNSALKDACRNLKRYSETISETEDILI</sequence>
<dbReference type="Proteomes" id="UP000245754">
    <property type="component" value="Unassembled WGS sequence"/>
</dbReference>
<evidence type="ECO:0008006" key="6">
    <source>
        <dbReference type="Google" id="ProtNLM"/>
    </source>
</evidence>
<dbReference type="InterPro" id="IPR027417">
    <property type="entry name" value="P-loop_NTPase"/>
</dbReference>
<keyword evidence="3" id="KW-0812">Transmembrane</keyword>
<reference evidence="4 5" key="1">
    <citation type="submission" date="2018-05" db="EMBL/GenBank/DDBJ databases">
        <title>Genomic Encyclopedia of Type Strains, Phase IV (KMG-V): Genome sequencing to study the core and pangenomes of soil and plant-associated prokaryotes.</title>
        <authorList>
            <person name="Whitman W."/>
        </authorList>
    </citation>
    <scope>NUCLEOTIDE SEQUENCE [LARGE SCALE GENOMIC DNA]</scope>
    <source>
        <strain evidence="4 5">SLV-132</strain>
    </source>
</reference>
<organism evidence="4 5">
    <name type="scientific">Cupriavidus plantarum</name>
    <dbReference type="NCBI Taxonomy" id="942865"/>
    <lineage>
        <taxon>Bacteria</taxon>
        <taxon>Pseudomonadati</taxon>
        <taxon>Pseudomonadota</taxon>
        <taxon>Betaproteobacteria</taxon>
        <taxon>Burkholderiales</taxon>
        <taxon>Burkholderiaceae</taxon>
        <taxon>Cupriavidus</taxon>
    </lineage>
</organism>
<feature type="coiled-coil region" evidence="1">
    <location>
        <begin position="206"/>
        <end position="236"/>
    </location>
</feature>
<keyword evidence="3" id="KW-1133">Transmembrane helix</keyword>
<comment type="caution">
    <text evidence="4">The sequence shown here is derived from an EMBL/GenBank/DDBJ whole genome shotgun (WGS) entry which is preliminary data.</text>
</comment>
<evidence type="ECO:0000313" key="4">
    <source>
        <dbReference type="EMBL" id="PWK37673.1"/>
    </source>
</evidence>
<evidence type="ECO:0000256" key="3">
    <source>
        <dbReference type="SAM" id="Phobius"/>
    </source>
</evidence>
<keyword evidence="5" id="KW-1185">Reference proteome</keyword>
<gene>
    <name evidence="4" type="ORF">C7419_1011556</name>
</gene>
<feature type="transmembrane region" description="Helical" evidence="3">
    <location>
        <begin position="631"/>
        <end position="650"/>
    </location>
</feature>
<protein>
    <recommendedName>
        <fullName evidence="6">Dynamin family protein</fullName>
    </recommendedName>
</protein>
<dbReference type="RefSeq" id="WP_146208396.1">
    <property type="nucleotide sequence ID" value="NZ_QGGT01000001.1"/>
</dbReference>
<accession>A0A316F2A8</accession>
<name>A0A316F2A8_9BURK</name>
<evidence type="ECO:0000313" key="5">
    <source>
        <dbReference type="Proteomes" id="UP000245754"/>
    </source>
</evidence>
<dbReference type="SUPFAM" id="SSF52540">
    <property type="entry name" value="P-loop containing nucleoside triphosphate hydrolases"/>
    <property type="match status" value="1"/>
</dbReference>
<evidence type="ECO:0000256" key="2">
    <source>
        <dbReference type="SAM" id="MobiDB-lite"/>
    </source>
</evidence>
<dbReference type="Gene3D" id="3.40.50.300">
    <property type="entry name" value="P-loop containing nucleotide triphosphate hydrolases"/>
    <property type="match status" value="1"/>
</dbReference>
<feature type="region of interest" description="Disordered" evidence="2">
    <location>
        <begin position="135"/>
        <end position="155"/>
    </location>
</feature>
<evidence type="ECO:0000256" key="1">
    <source>
        <dbReference type="SAM" id="Coils"/>
    </source>
</evidence>
<dbReference type="AlphaFoldDB" id="A0A316F2A8"/>